<dbReference type="InterPro" id="IPR052718">
    <property type="entry name" value="NmrA-type_oxidoreductase"/>
</dbReference>
<dbReference type="Pfam" id="PF05368">
    <property type="entry name" value="NmrA"/>
    <property type="match status" value="1"/>
</dbReference>
<dbReference type="Gene3D" id="3.40.50.720">
    <property type="entry name" value="NAD(P)-binding Rossmann-like Domain"/>
    <property type="match status" value="1"/>
</dbReference>
<evidence type="ECO:0000259" key="1">
    <source>
        <dbReference type="Pfam" id="PF05368"/>
    </source>
</evidence>
<feature type="domain" description="NmrA-like" evidence="1">
    <location>
        <begin position="3"/>
        <end position="129"/>
    </location>
</feature>
<dbReference type="SUPFAM" id="SSF51735">
    <property type="entry name" value="NAD(P)-binding Rossmann-fold domains"/>
    <property type="match status" value="1"/>
</dbReference>
<gene>
    <name evidence="2" type="ORF">DL764_008740</name>
</gene>
<sequence>MPETIAIIGASGKLGGATLSALLSHGLAPPESVVALTSAAEGSNKWASLAARGVRVRHARYEDPASLEAALAGVHTFFLISTPEIALDFTEADGTPLGPGRETRHFAAIDAAARAGVRRLVYSSLAFASGARGRRSAAEGGFGGVGGNESKADVMRAHLRTEAYLRRAAEESRFDEVVAAREGLYGESWPLYLGYFSPRGWDDERAAVKLAGDGKICWTAIRDLGVANALVLAAPPGKYAGFHAFYLSTPPRTAKDLKEVAALVGEARGREVVVEIVGRREHERHYIEDRGMDGPAVRWWASTYDALEARECVVDDPTLEELLNSVGEKPTPFHETVRAMVKKSD</sequence>
<dbReference type="STRING" id="155417.A0A4Q4SZ00"/>
<keyword evidence="3" id="KW-1185">Reference proteome</keyword>
<dbReference type="EMBL" id="QJNU01000723">
    <property type="protein sequence ID" value="RYO88363.1"/>
    <property type="molecule type" value="Genomic_DNA"/>
</dbReference>
<name>A0A4Q4SZ00_9PEZI</name>
<dbReference type="PANTHER" id="PTHR47129:SF1">
    <property type="entry name" value="NMRA-LIKE DOMAIN-CONTAINING PROTEIN"/>
    <property type="match status" value="1"/>
</dbReference>
<dbReference type="Gene3D" id="3.90.25.10">
    <property type="entry name" value="UDP-galactose 4-epimerase, domain 1"/>
    <property type="match status" value="1"/>
</dbReference>
<organism evidence="2 3">
    <name type="scientific">Monosporascus ibericus</name>
    <dbReference type="NCBI Taxonomy" id="155417"/>
    <lineage>
        <taxon>Eukaryota</taxon>
        <taxon>Fungi</taxon>
        <taxon>Dikarya</taxon>
        <taxon>Ascomycota</taxon>
        <taxon>Pezizomycotina</taxon>
        <taxon>Sordariomycetes</taxon>
        <taxon>Xylariomycetidae</taxon>
        <taxon>Xylariales</taxon>
        <taxon>Xylariales incertae sedis</taxon>
        <taxon>Monosporascus</taxon>
    </lineage>
</organism>
<protein>
    <recommendedName>
        <fullName evidence="1">NmrA-like domain-containing protein</fullName>
    </recommendedName>
</protein>
<dbReference type="PANTHER" id="PTHR47129">
    <property type="entry name" value="QUINONE OXIDOREDUCTASE 2"/>
    <property type="match status" value="1"/>
</dbReference>
<dbReference type="InterPro" id="IPR036291">
    <property type="entry name" value="NAD(P)-bd_dom_sf"/>
</dbReference>
<reference evidence="2 3" key="1">
    <citation type="submission" date="2018-06" db="EMBL/GenBank/DDBJ databases">
        <title>Complete Genomes of Monosporascus.</title>
        <authorList>
            <person name="Robinson A.J."/>
            <person name="Natvig D.O."/>
        </authorList>
    </citation>
    <scope>NUCLEOTIDE SEQUENCE [LARGE SCALE GENOMIC DNA]</scope>
    <source>
        <strain evidence="2 3">CBS 110550</strain>
    </source>
</reference>
<dbReference type="OrthoDB" id="419598at2759"/>
<accession>A0A4Q4SZ00</accession>
<comment type="caution">
    <text evidence="2">The sequence shown here is derived from an EMBL/GenBank/DDBJ whole genome shotgun (WGS) entry which is preliminary data.</text>
</comment>
<evidence type="ECO:0000313" key="3">
    <source>
        <dbReference type="Proteomes" id="UP000293360"/>
    </source>
</evidence>
<evidence type="ECO:0000313" key="2">
    <source>
        <dbReference type="EMBL" id="RYO88363.1"/>
    </source>
</evidence>
<dbReference type="InterPro" id="IPR008030">
    <property type="entry name" value="NmrA-like"/>
</dbReference>
<proteinExistence type="predicted"/>
<dbReference type="AlphaFoldDB" id="A0A4Q4SZ00"/>
<dbReference type="Proteomes" id="UP000293360">
    <property type="component" value="Unassembled WGS sequence"/>
</dbReference>